<comment type="caution">
    <text evidence="3">Lacks conserved residue(s) required for the propagation of feature annotation.</text>
</comment>
<dbReference type="AlphaFoldDB" id="A0A6N4SSH2"/>
<keyword evidence="3" id="KW-0442">Lipid degradation</keyword>
<dbReference type="Proteomes" id="UP000001822">
    <property type="component" value="Chromosome"/>
</dbReference>
<dbReference type="PANTHER" id="PTHR32176">
    <property type="entry name" value="XYLOSE ISOMERASE"/>
    <property type="match status" value="1"/>
</dbReference>
<evidence type="ECO:0000256" key="2">
    <source>
        <dbReference type="ARBA" id="ARBA00023098"/>
    </source>
</evidence>
<organism evidence="5 6">
    <name type="scientific">Cytophaga hutchinsonii (strain ATCC 33406 / DSM 1761 / CIP 103989 / NBRC 15051 / NCIMB 9469 / D465)</name>
    <dbReference type="NCBI Taxonomy" id="269798"/>
    <lineage>
        <taxon>Bacteria</taxon>
        <taxon>Pseudomonadati</taxon>
        <taxon>Bacteroidota</taxon>
        <taxon>Cytophagia</taxon>
        <taxon>Cytophagales</taxon>
        <taxon>Cytophagaceae</taxon>
        <taxon>Cytophaga</taxon>
    </lineage>
</organism>
<evidence type="ECO:0000256" key="3">
    <source>
        <dbReference type="PROSITE-ProRule" id="PRU01161"/>
    </source>
</evidence>
<keyword evidence="2 3" id="KW-0443">Lipid metabolism</keyword>
<name>A0A6N4SSH2_CYTH3</name>
<feature type="active site" description="Nucleophile" evidence="3">
    <location>
        <position position="53"/>
    </location>
</feature>
<dbReference type="CDD" id="cd07215">
    <property type="entry name" value="Pat17_PNPLA8_PNPLA9_like2"/>
    <property type="match status" value="1"/>
</dbReference>
<dbReference type="OrthoDB" id="9807112at2"/>
<reference evidence="5 6" key="1">
    <citation type="journal article" date="2007" name="Appl. Environ. Microbiol.">
        <title>Genome sequence of the cellulolytic gliding bacterium Cytophaga hutchinsonii.</title>
        <authorList>
            <person name="Xie G."/>
            <person name="Bruce D.C."/>
            <person name="Challacombe J.F."/>
            <person name="Chertkov O."/>
            <person name="Detter J.C."/>
            <person name="Gilna P."/>
            <person name="Han C.S."/>
            <person name="Lucas S."/>
            <person name="Misra M."/>
            <person name="Myers G.L."/>
            <person name="Richardson P."/>
            <person name="Tapia R."/>
            <person name="Thayer N."/>
            <person name="Thompson L.S."/>
            <person name="Brettin T.S."/>
            <person name="Henrissat B."/>
            <person name="Wilson D.B."/>
            <person name="McBride M.J."/>
        </authorList>
    </citation>
    <scope>NUCLEOTIDE SEQUENCE [LARGE SCALE GENOMIC DNA]</scope>
    <source>
        <strain evidence="6">ATCC 33406 / DSM 1761 / CIP 103989 / NBRC 15051 / NCIMB 9469 / D465</strain>
    </source>
</reference>
<accession>A0A6N4SSH2</accession>
<dbReference type="GO" id="GO:0004620">
    <property type="term" value="F:phospholipase activity"/>
    <property type="evidence" value="ECO:0007669"/>
    <property type="project" value="TreeGrafter"/>
</dbReference>
<keyword evidence="6" id="KW-1185">Reference proteome</keyword>
<dbReference type="InterPro" id="IPR016035">
    <property type="entry name" value="Acyl_Trfase/lysoPLipase"/>
</dbReference>
<feature type="short sequence motif" description="GXSXG" evidence="3">
    <location>
        <begin position="51"/>
        <end position="55"/>
    </location>
</feature>
<dbReference type="GO" id="GO:0016042">
    <property type="term" value="P:lipid catabolic process"/>
    <property type="evidence" value="ECO:0007669"/>
    <property type="project" value="UniProtKB-UniRule"/>
</dbReference>
<feature type="active site" description="Proton acceptor" evidence="3">
    <location>
        <position position="197"/>
    </location>
</feature>
<dbReference type="Pfam" id="PF01734">
    <property type="entry name" value="Patatin"/>
    <property type="match status" value="1"/>
</dbReference>
<gene>
    <name evidence="5" type="ordered locus">CHU_2010</name>
</gene>
<feature type="short sequence motif" description="GXGXXG" evidence="3">
    <location>
        <begin position="12"/>
        <end position="17"/>
    </location>
</feature>
<evidence type="ECO:0000259" key="4">
    <source>
        <dbReference type="PROSITE" id="PS51635"/>
    </source>
</evidence>
<dbReference type="InterPro" id="IPR002641">
    <property type="entry name" value="PNPLA_dom"/>
</dbReference>
<feature type="domain" description="PNPLA" evidence="4">
    <location>
        <begin position="8"/>
        <end position="210"/>
    </location>
</feature>
<dbReference type="KEGG" id="chu:CHU_2010"/>
<dbReference type="EMBL" id="CP000383">
    <property type="protein sequence ID" value="ABG59276.1"/>
    <property type="molecule type" value="Genomic_DNA"/>
</dbReference>
<protein>
    <submittedName>
        <fullName evidence="5">Patatin-like protein</fullName>
    </submittedName>
</protein>
<dbReference type="RefSeq" id="WP_011585393.1">
    <property type="nucleotide sequence ID" value="NC_008255.1"/>
</dbReference>
<evidence type="ECO:0000313" key="5">
    <source>
        <dbReference type="EMBL" id="ABG59276.1"/>
    </source>
</evidence>
<dbReference type="GO" id="GO:0047372">
    <property type="term" value="F:monoacylglycerol lipase activity"/>
    <property type="evidence" value="ECO:0007669"/>
    <property type="project" value="TreeGrafter"/>
</dbReference>
<evidence type="ECO:0000256" key="1">
    <source>
        <dbReference type="ARBA" id="ARBA00010240"/>
    </source>
</evidence>
<evidence type="ECO:0000313" key="6">
    <source>
        <dbReference type="Proteomes" id="UP000001822"/>
    </source>
</evidence>
<comment type="similarity">
    <text evidence="1">Belongs to the patatin family.</text>
</comment>
<dbReference type="PROSITE" id="PS51635">
    <property type="entry name" value="PNPLA"/>
    <property type="match status" value="1"/>
</dbReference>
<keyword evidence="3" id="KW-0378">Hydrolase</keyword>
<dbReference type="PANTHER" id="PTHR32176:SF92">
    <property type="entry name" value="XYLOSE ISOMERASE"/>
    <property type="match status" value="1"/>
</dbReference>
<dbReference type="SUPFAM" id="SSF52151">
    <property type="entry name" value="FabD/lysophospholipase-like"/>
    <property type="match status" value="1"/>
</dbReference>
<dbReference type="Gene3D" id="3.40.1090.10">
    <property type="entry name" value="Cytosolic phospholipase A2 catalytic domain"/>
    <property type="match status" value="1"/>
</dbReference>
<sequence>MTKKYRILSIDGGGIRGIIPATVVVYMENRLQQLTKNPDVRISDYFDFVAGTSTGAILACTYLCPAAAGEAVHKFTAADALRFYLEKGNYIFSADIWNKVTSMGGFLKARYPHQPLEKVLNVAFKQSKVSELLKPCLITSYDVERKTPVFFQSHVAQQNEALDFYVKDVCRAAASAPLYFEPSRIDSLTGISYTLIDGSVYANNPTLCALTEASVLFAEKGIPLTADQFEVVSLGTGRNQKVYTYEQVKDWGGLGWLNPLLDVMINGASDAIERELSVQFQALQATSQYHRVQPELLDANQEMDDASPENIERLMHVAAACIEKHKDQLEVIVNRLIQYQSY</sequence>
<proteinExistence type="inferred from homology"/>